<feature type="transmembrane region" description="Helical" evidence="1">
    <location>
        <begin position="51"/>
        <end position="70"/>
    </location>
</feature>
<feature type="transmembrane region" description="Helical" evidence="1">
    <location>
        <begin position="76"/>
        <end position="98"/>
    </location>
</feature>
<evidence type="ECO:0000256" key="1">
    <source>
        <dbReference type="SAM" id="Phobius"/>
    </source>
</evidence>
<name>A0A4R5C2H3_9ACTN</name>
<keyword evidence="1" id="KW-0812">Transmembrane</keyword>
<feature type="transmembrane region" description="Helical" evidence="1">
    <location>
        <begin position="12"/>
        <end position="30"/>
    </location>
</feature>
<proteinExistence type="predicted"/>
<comment type="caution">
    <text evidence="2">The sequence shown here is derived from an EMBL/GenBank/DDBJ whole genome shotgun (WGS) entry which is preliminary data.</text>
</comment>
<evidence type="ECO:0000313" key="3">
    <source>
        <dbReference type="Proteomes" id="UP000294513"/>
    </source>
</evidence>
<keyword evidence="1" id="KW-1133">Transmembrane helix</keyword>
<dbReference type="EMBL" id="SMKU01000036">
    <property type="protein sequence ID" value="TDD93025.1"/>
    <property type="molecule type" value="Genomic_DNA"/>
</dbReference>
<keyword evidence="1" id="KW-0472">Membrane</keyword>
<gene>
    <name evidence="2" type="ORF">E1298_10440</name>
</gene>
<dbReference type="AlphaFoldDB" id="A0A4R5C2H3"/>
<dbReference type="RefSeq" id="WP_131891778.1">
    <property type="nucleotide sequence ID" value="NZ_SMKU01000036.1"/>
</dbReference>
<accession>A0A4R5C2H3</accession>
<protein>
    <submittedName>
        <fullName evidence="2">Uncharacterized protein</fullName>
    </submittedName>
</protein>
<evidence type="ECO:0000313" key="2">
    <source>
        <dbReference type="EMBL" id="TDD93025.1"/>
    </source>
</evidence>
<reference evidence="2 3" key="1">
    <citation type="submission" date="2019-03" db="EMBL/GenBank/DDBJ databases">
        <title>Draft genome sequences of novel Actinobacteria.</title>
        <authorList>
            <person name="Sahin N."/>
            <person name="Ay H."/>
            <person name="Saygin H."/>
        </authorList>
    </citation>
    <scope>NUCLEOTIDE SEQUENCE [LARGE SCALE GENOMIC DNA]</scope>
    <source>
        <strain evidence="2 3">H3C3</strain>
    </source>
</reference>
<organism evidence="2 3">
    <name type="scientific">Actinomadura rubrisoli</name>
    <dbReference type="NCBI Taxonomy" id="2530368"/>
    <lineage>
        <taxon>Bacteria</taxon>
        <taxon>Bacillati</taxon>
        <taxon>Actinomycetota</taxon>
        <taxon>Actinomycetes</taxon>
        <taxon>Streptosporangiales</taxon>
        <taxon>Thermomonosporaceae</taxon>
        <taxon>Actinomadura</taxon>
    </lineage>
</organism>
<keyword evidence="3" id="KW-1185">Reference proteome</keyword>
<dbReference type="Proteomes" id="UP000294513">
    <property type="component" value="Unassembled WGS sequence"/>
</dbReference>
<sequence length="149" mass="15861">MLFSIPESGWWLIAAAATLVFMVGMRALSSGMKLPDDLRDTMKQQGKGGRWAFYLLTPAFAGAVLATSLLRPEPASPILFLYSVAFASIPAACLPVRGRMLKTYIVQQRNPGTKVKPDRLAMAWIGGSLSVVCLAAVLALTTTGHGPPG</sequence>
<dbReference type="OrthoDB" id="4217568at2"/>
<feature type="transmembrane region" description="Helical" evidence="1">
    <location>
        <begin position="119"/>
        <end position="140"/>
    </location>
</feature>